<evidence type="ECO:0000259" key="1">
    <source>
        <dbReference type="SMART" id="SM00418"/>
    </source>
</evidence>
<evidence type="ECO:0000313" key="2">
    <source>
        <dbReference type="EMBL" id="MQW36544.1"/>
    </source>
</evidence>
<dbReference type="SUPFAM" id="SSF46785">
    <property type="entry name" value="Winged helix' DNA-binding domain"/>
    <property type="match status" value="1"/>
</dbReference>
<comment type="caution">
    <text evidence="2">The sequence shown here is derived from an EMBL/GenBank/DDBJ whole genome shotgun (WGS) entry which is preliminary data.</text>
</comment>
<dbReference type="EMBL" id="WISR01000226">
    <property type="protein sequence ID" value="MQW36544.1"/>
    <property type="molecule type" value="Genomic_DNA"/>
</dbReference>
<accession>A0A222J8Y9</accession>
<dbReference type="Gene3D" id="1.10.10.10">
    <property type="entry name" value="Winged helix-like DNA-binding domain superfamily/Winged helix DNA-binding domain"/>
    <property type="match status" value="1"/>
</dbReference>
<dbReference type="Proteomes" id="UP000429484">
    <property type="component" value="Unassembled WGS sequence"/>
</dbReference>
<dbReference type="PANTHER" id="PTHR38600:SF2">
    <property type="entry name" value="SLL0088 PROTEIN"/>
    <property type="match status" value="1"/>
</dbReference>
<dbReference type="GO" id="GO:0003700">
    <property type="term" value="F:DNA-binding transcription factor activity"/>
    <property type="evidence" value="ECO:0007669"/>
    <property type="project" value="InterPro"/>
</dbReference>
<proteinExistence type="predicted"/>
<organism evidence="2 3">
    <name type="scientific">Rhizobium meliloti</name>
    <name type="common">Ensifer meliloti</name>
    <name type="synonym">Sinorhizobium meliloti</name>
    <dbReference type="NCBI Taxonomy" id="382"/>
    <lineage>
        <taxon>Bacteria</taxon>
        <taxon>Pseudomonadati</taxon>
        <taxon>Pseudomonadota</taxon>
        <taxon>Alphaproteobacteria</taxon>
        <taxon>Hyphomicrobiales</taxon>
        <taxon>Rhizobiaceae</taxon>
        <taxon>Sinorhizobium/Ensifer group</taxon>
        <taxon>Sinorhizobium</taxon>
    </lineage>
</organism>
<gene>
    <name evidence="2" type="ORF">GHK53_28150</name>
</gene>
<sequence>MNAMTSALDDTLLALADPMRRRIFEVLFAGETPAAGIAAAIGIGQDVLAGHLAVLETAGLVARRWNAGKELVKADPAPLEIAAEWIDTNRELWAMQSQMQESSRDDGTPEQR</sequence>
<dbReference type="SMART" id="SM00418">
    <property type="entry name" value="HTH_ARSR"/>
    <property type="match status" value="1"/>
</dbReference>
<feature type="domain" description="HTH arsR-type" evidence="1">
    <location>
        <begin position="11"/>
        <end position="88"/>
    </location>
</feature>
<reference evidence="2 3" key="1">
    <citation type="journal article" date="2013" name="Genome Biol.">
        <title>Comparative genomics of the core and accessory genomes of 48 Sinorhizobium strains comprising five genospecies.</title>
        <authorList>
            <person name="Sugawara M."/>
            <person name="Epstein B."/>
            <person name="Badgley B.D."/>
            <person name="Unno T."/>
            <person name="Xu L."/>
            <person name="Reese J."/>
            <person name="Gyaneshwar P."/>
            <person name="Denny R."/>
            <person name="Mudge J."/>
            <person name="Bharti A.K."/>
            <person name="Farmer A.D."/>
            <person name="May G.D."/>
            <person name="Woodward J.E."/>
            <person name="Medigue C."/>
            <person name="Vallenet D."/>
            <person name="Lajus A."/>
            <person name="Rouy Z."/>
            <person name="Martinez-Vaz B."/>
            <person name="Tiffin P."/>
            <person name="Young N.D."/>
            <person name="Sadowsky M.J."/>
        </authorList>
    </citation>
    <scope>NUCLEOTIDE SEQUENCE [LARGE SCALE GENOMIC DNA]</scope>
    <source>
        <strain evidence="2 3">N6B1</strain>
    </source>
</reference>
<evidence type="ECO:0000313" key="3">
    <source>
        <dbReference type="Proteomes" id="UP000429484"/>
    </source>
</evidence>
<dbReference type="InterPro" id="IPR036388">
    <property type="entry name" value="WH-like_DNA-bd_sf"/>
</dbReference>
<dbReference type="InterPro" id="IPR036390">
    <property type="entry name" value="WH_DNA-bd_sf"/>
</dbReference>
<protein>
    <submittedName>
        <fullName evidence="2">Helix-turn-helix domain-containing protein</fullName>
    </submittedName>
</protein>
<name>A0A222J8Y9_RHIML</name>
<dbReference type="InterPro" id="IPR001845">
    <property type="entry name" value="HTH_ArsR_DNA-bd_dom"/>
</dbReference>
<dbReference type="AlphaFoldDB" id="A0A222J8Y9"/>
<dbReference type="RefSeq" id="WP_013844272.1">
    <property type="nucleotide sequence ID" value="NZ_CP021808.1"/>
</dbReference>
<dbReference type="Pfam" id="PF12840">
    <property type="entry name" value="HTH_20"/>
    <property type="match status" value="1"/>
</dbReference>
<dbReference type="PANTHER" id="PTHR38600">
    <property type="entry name" value="TRANSCRIPTIONAL REGULATORY PROTEIN"/>
    <property type="match status" value="1"/>
</dbReference>